<gene>
    <name evidence="1" type="ORF">QOZ92_001028</name>
</gene>
<dbReference type="PROSITE" id="PS51257">
    <property type="entry name" value="PROKAR_LIPOPROTEIN"/>
    <property type="match status" value="1"/>
</dbReference>
<evidence type="ECO:0000313" key="1">
    <source>
        <dbReference type="EMBL" id="MDQ0555915.1"/>
    </source>
</evidence>
<comment type="caution">
    <text evidence="1">The sequence shown here is derived from an EMBL/GenBank/DDBJ whole genome shotgun (WGS) entry which is preliminary data.</text>
</comment>
<dbReference type="Proteomes" id="UP001232584">
    <property type="component" value="Unassembled WGS sequence"/>
</dbReference>
<evidence type="ECO:0000313" key="2">
    <source>
        <dbReference type="Proteomes" id="UP001232584"/>
    </source>
</evidence>
<sequence>MKRVIVTGCIISTLVISGCSINIKSVYSNSNKISSNTNTFNLNDANQTIDEQGYVGKIKFEGMDTVWTYNAEKNEEVEISYLLSVAKGKAKLVLIKPNGDLETIIENKDNTQPTDMNSIKLSLTEGENRIKLVAQDNAQIELKINTSKGELSKVGFDK</sequence>
<name>A0ABU0MYD0_9FIRM</name>
<proteinExistence type="predicted"/>
<dbReference type="EMBL" id="JAUSWG010000003">
    <property type="protein sequence ID" value="MDQ0555915.1"/>
    <property type="molecule type" value="Genomic_DNA"/>
</dbReference>
<accession>A0ABU0MYD0</accession>
<dbReference type="RefSeq" id="WP_307504062.1">
    <property type="nucleotide sequence ID" value="NZ_BAAACE010000014.1"/>
</dbReference>
<reference evidence="1 2" key="1">
    <citation type="submission" date="2023-07" db="EMBL/GenBank/DDBJ databases">
        <title>Genomic Encyclopedia of Type Strains, Phase IV (KMG-IV): sequencing the most valuable type-strain genomes for metagenomic binning, comparative biology and taxonomic classification.</title>
        <authorList>
            <person name="Goeker M."/>
        </authorList>
    </citation>
    <scope>NUCLEOTIDE SEQUENCE [LARGE SCALE GENOMIC DNA]</scope>
    <source>
        <strain evidence="1 2">DSM 15049</strain>
    </source>
</reference>
<organism evidence="1 2">
    <name type="scientific">Paraclostridium ghonii</name>
    <dbReference type="NCBI Taxonomy" id="29358"/>
    <lineage>
        <taxon>Bacteria</taxon>
        <taxon>Bacillati</taxon>
        <taxon>Bacillota</taxon>
        <taxon>Clostridia</taxon>
        <taxon>Peptostreptococcales</taxon>
        <taxon>Peptostreptococcaceae</taxon>
        <taxon>Paraclostridium</taxon>
    </lineage>
</organism>
<keyword evidence="2" id="KW-1185">Reference proteome</keyword>
<protein>
    <submittedName>
        <fullName evidence="1">Microcompartment protein CcmL/EutN</fullName>
    </submittedName>
</protein>